<dbReference type="GO" id="GO:0016491">
    <property type="term" value="F:oxidoreductase activity"/>
    <property type="evidence" value="ECO:0007669"/>
    <property type="project" value="UniProtKB-KW"/>
</dbReference>
<dbReference type="SUPFAM" id="SSF51735">
    <property type="entry name" value="NAD(P)-binding Rossmann-fold domains"/>
    <property type="match status" value="1"/>
</dbReference>
<dbReference type="PANTHER" id="PTHR43401">
    <property type="entry name" value="L-THREONINE 3-DEHYDROGENASE"/>
    <property type="match status" value="1"/>
</dbReference>
<keyword evidence="3 5" id="KW-0862">Zinc</keyword>
<dbReference type="Pfam" id="PF00107">
    <property type="entry name" value="ADH_zinc_N"/>
    <property type="match status" value="1"/>
</dbReference>
<dbReference type="InterPro" id="IPR013154">
    <property type="entry name" value="ADH-like_N"/>
</dbReference>
<protein>
    <submittedName>
        <fullName evidence="8">Threonine dehydrogenase-like Zn-dependent dehydrogenase</fullName>
    </submittedName>
</protein>
<dbReference type="OrthoDB" id="9797931at2"/>
<keyword evidence="2 5" id="KW-0479">Metal-binding</keyword>
<dbReference type="RefSeq" id="WP_115849675.1">
    <property type="nucleotide sequence ID" value="NZ_QTUC01000001.1"/>
</dbReference>
<dbReference type="GO" id="GO:0008270">
    <property type="term" value="F:zinc ion binding"/>
    <property type="evidence" value="ECO:0007669"/>
    <property type="project" value="InterPro"/>
</dbReference>
<evidence type="ECO:0000313" key="8">
    <source>
        <dbReference type="EMBL" id="REF35981.1"/>
    </source>
</evidence>
<dbReference type="PANTHER" id="PTHR43401:SF2">
    <property type="entry name" value="L-THREONINE 3-DEHYDROGENASE"/>
    <property type="match status" value="1"/>
</dbReference>
<feature type="domain" description="Alcohol dehydrogenase-like N-terminal" evidence="7">
    <location>
        <begin position="29"/>
        <end position="140"/>
    </location>
</feature>
<dbReference type="InterPro" id="IPR013149">
    <property type="entry name" value="ADH-like_C"/>
</dbReference>
<comment type="similarity">
    <text evidence="5">Belongs to the zinc-containing alcohol dehydrogenase family.</text>
</comment>
<reference evidence="8 9" key="1">
    <citation type="submission" date="2018-08" db="EMBL/GenBank/DDBJ databases">
        <title>Sequencing the genomes of 1000 actinobacteria strains.</title>
        <authorList>
            <person name="Klenk H.-P."/>
        </authorList>
    </citation>
    <scope>NUCLEOTIDE SEQUENCE [LARGE SCALE GENOMIC DNA]</scope>
    <source>
        <strain evidence="8 9">DSM 22891</strain>
    </source>
</reference>
<dbReference type="PROSITE" id="PS00059">
    <property type="entry name" value="ADH_ZINC"/>
    <property type="match status" value="1"/>
</dbReference>
<comment type="caution">
    <text evidence="8">The sequence shown here is derived from an EMBL/GenBank/DDBJ whole genome shotgun (WGS) entry which is preliminary data.</text>
</comment>
<evidence type="ECO:0000259" key="7">
    <source>
        <dbReference type="Pfam" id="PF08240"/>
    </source>
</evidence>
<dbReference type="Gene3D" id="3.40.50.720">
    <property type="entry name" value="NAD(P)-binding Rossmann-like Domain"/>
    <property type="match status" value="1"/>
</dbReference>
<dbReference type="SUPFAM" id="SSF50129">
    <property type="entry name" value="GroES-like"/>
    <property type="match status" value="1"/>
</dbReference>
<gene>
    <name evidence="8" type="ORF">DFJ64_1375</name>
</gene>
<sequence>MDVPTTSPAVVVRGPHDFGVEERPVTPPGPGEVLVRVAAAGICGSDVELFAGTRPAAYVRYPCVPGHEWAGVVAALGDGVEGIEVGDPVVAQGFRSCGRCPRCREGATNLCEAGYAETGFTHPGAFGGYVTVPARLVHRLRADADLEAAALLEPSACVIEGILAAAPAVGSRVAVVGTGTLSLVACQVLAAYSPAELVLIGDSPSGRELGQAWGATRCVSTAEATEPGWTCDADVVVEAGSRPTSARMAVAAARRGGTVILEGIPGEPAEGDLTDIVLKHLRVQGIFGASARAWEHAVTMFNQGLLDLAPLVSHRFAVKDVALALATLRERPPNLRKVLLLP</sequence>
<dbReference type="EMBL" id="QTUC01000001">
    <property type="protein sequence ID" value="REF35981.1"/>
    <property type="molecule type" value="Genomic_DNA"/>
</dbReference>
<comment type="cofactor">
    <cofactor evidence="1 5">
        <name>Zn(2+)</name>
        <dbReference type="ChEBI" id="CHEBI:29105"/>
    </cofactor>
</comment>
<dbReference type="Proteomes" id="UP000256485">
    <property type="component" value="Unassembled WGS sequence"/>
</dbReference>
<dbReference type="InterPro" id="IPR011032">
    <property type="entry name" value="GroES-like_sf"/>
</dbReference>
<keyword evidence="9" id="KW-1185">Reference proteome</keyword>
<evidence type="ECO:0000256" key="3">
    <source>
        <dbReference type="ARBA" id="ARBA00022833"/>
    </source>
</evidence>
<dbReference type="Gene3D" id="3.90.180.10">
    <property type="entry name" value="Medium-chain alcohol dehydrogenases, catalytic domain"/>
    <property type="match status" value="1"/>
</dbReference>
<evidence type="ECO:0000259" key="6">
    <source>
        <dbReference type="Pfam" id="PF00107"/>
    </source>
</evidence>
<evidence type="ECO:0000256" key="4">
    <source>
        <dbReference type="ARBA" id="ARBA00023002"/>
    </source>
</evidence>
<organism evidence="8 9">
    <name type="scientific">Thermasporomyces composti</name>
    <dbReference type="NCBI Taxonomy" id="696763"/>
    <lineage>
        <taxon>Bacteria</taxon>
        <taxon>Bacillati</taxon>
        <taxon>Actinomycetota</taxon>
        <taxon>Actinomycetes</taxon>
        <taxon>Propionibacteriales</taxon>
        <taxon>Nocardioidaceae</taxon>
        <taxon>Thermasporomyces</taxon>
    </lineage>
</organism>
<dbReference type="Pfam" id="PF08240">
    <property type="entry name" value="ADH_N"/>
    <property type="match status" value="1"/>
</dbReference>
<dbReference type="InterPro" id="IPR050129">
    <property type="entry name" value="Zn_alcohol_dh"/>
</dbReference>
<evidence type="ECO:0000313" key="9">
    <source>
        <dbReference type="Proteomes" id="UP000256485"/>
    </source>
</evidence>
<proteinExistence type="inferred from homology"/>
<name>A0A3D9VF78_THECX</name>
<keyword evidence="4" id="KW-0560">Oxidoreductase</keyword>
<dbReference type="InterPro" id="IPR036291">
    <property type="entry name" value="NAD(P)-bd_dom_sf"/>
</dbReference>
<accession>A0A3D9VF78</accession>
<dbReference type="InterPro" id="IPR002328">
    <property type="entry name" value="ADH_Zn_CS"/>
</dbReference>
<evidence type="ECO:0000256" key="1">
    <source>
        <dbReference type="ARBA" id="ARBA00001947"/>
    </source>
</evidence>
<evidence type="ECO:0000256" key="2">
    <source>
        <dbReference type="ARBA" id="ARBA00022723"/>
    </source>
</evidence>
<evidence type="ECO:0000256" key="5">
    <source>
        <dbReference type="RuleBase" id="RU361277"/>
    </source>
</evidence>
<feature type="domain" description="Alcohol dehydrogenase-like C-terminal" evidence="6">
    <location>
        <begin position="183"/>
        <end position="301"/>
    </location>
</feature>
<dbReference type="AlphaFoldDB" id="A0A3D9VF78"/>